<dbReference type="Proteomes" id="UP000287239">
    <property type="component" value="Unassembled WGS sequence"/>
</dbReference>
<dbReference type="PANTHER" id="PTHR35368:SF1">
    <property type="entry name" value="HYDROPEROXIDE REDUCTASE"/>
    <property type="match status" value="1"/>
</dbReference>
<dbReference type="InterPro" id="IPR015946">
    <property type="entry name" value="KH_dom-like_a/b"/>
</dbReference>
<dbReference type="Gene3D" id="3.30.300.20">
    <property type="match status" value="1"/>
</dbReference>
<accession>A0A429ZU03</accession>
<dbReference type="Pfam" id="PF02566">
    <property type="entry name" value="OsmC"/>
    <property type="match status" value="1"/>
</dbReference>
<comment type="caution">
    <text evidence="1">The sequence shown here is derived from an EMBL/GenBank/DDBJ whole genome shotgun (WGS) entry which is preliminary data.</text>
</comment>
<keyword evidence="2" id="KW-1185">Reference proteome</keyword>
<dbReference type="InterPro" id="IPR003718">
    <property type="entry name" value="OsmC/Ohr_fam"/>
</dbReference>
<protein>
    <submittedName>
        <fullName evidence="1">Peroxiredoxin</fullName>
    </submittedName>
</protein>
<dbReference type="AlphaFoldDB" id="A0A429ZU03"/>
<gene>
    <name evidence="1" type="ORF">CBF35_04110</name>
</gene>
<reference evidence="1 2" key="1">
    <citation type="submission" date="2017-05" db="EMBL/GenBank/DDBJ databases">
        <title>Vagococcus spp. assemblies.</title>
        <authorList>
            <person name="Gulvik C.A."/>
        </authorList>
    </citation>
    <scope>NUCLEOTIDE SEQUENCE [LARGE SCALE GENOMIC DNA]</scope>
    <source>
        <strain evidence="1 2">NCFB 2777</strain>
    </source>
</reference>
<dbReference type="InterPro" id="IPR052924">
    <property type="entry name" value="OsmC/Ohr_hydroprdx_reductase"/>
</dbReference>
<dbReference type="SUPFAM" id="SSF82784">
    <property type="entry name" value="OsmC-like"/>
    <property type="match status" value="1"/>
</dbReference>
<evidence type="ECO:0000313" key="1">
    <source>
        <dbReference type="EMBL" id="RST97119.1"/>
    </source>
</evidence>
<dbReference type="GeneID" id="98567543"/>
<dbReference type="EMBL" id="NGJU01000004">
    <property type="protein sequence ID" value="RST97119.1"/>
    <property type="molecule type" value="Genomic_DNA"/>
</dbReference>
<proteinExistence type="predicted"/>
<evidence type="ECO:0000313" key="2">
    <source>
        <dbReference type="Proteomes" id="UP000287239"/>
    </source>
</evidence>
<name>A0A429ZU03_9ENTE</name>
<dbReference type="RefSeq" id="WP_126778719.1">
    <property type="nucleotide sequence ID" value="NZ_CAUQJP010000001.1"/>
</dbReference>
<dbReference type="InterPro" id="IPR036102">
    <property type="entry name" value="OsmC/Ohrsf"/>
</dbReference>
<sequence length="146" mass="15867">MAVETFTAQTESIKGLQVKCSSRGFEFLLDEPKNLGGTDEGMNPVEALLCSLGACKVIVARSFARLHKINLEEIKVELAGELDPDGFTGKNPQAKIGFSKITSTFYVKADNTAAEIADFVEFINRTCPVHDSLANSPVFETEIHQG</sequence>
<dbReference type="PANTHER" id="PTHR35368">
    <property type="entry name" value="HYDROPEROXIDE REDUCTASE"/>
    <property type="match status" value="1"/>
</dbReference>
<dbReference type="OrthoDB" id="1433018at2"/>
<organism evidence="1 2">
    <name type="scientific">Vagococcus salmoninarum</name>
    <dbReference type="NCBI Taxonomy" id="2739"/>
    <lineage>
        <taxon>Bacteria</taxon>
        <taxon>Bacillati</taxon>
        <taxon>Bacillota</taxon>
        <taxon>Bacilli</taxon>
        <taxon>Lactobacillales</taxon>
        <taxon>Enterococcaceae</taxon>
        <taxon>Vagococcus</taxon>
    </lineage>
</organism>